<feature type="non-terminal residue" evidence="1">
    <location>
        <position position="1"/>
    </location>
</feature>
<keyword evidence="2" id="KW-1185">Reference proteome</keyword>
<comment type="caution">
    <text evidence="1">The sequence shown here is derived from an EMBL/GenBank/DDBJ whole genome shotgun (WGS) entry which is preliminary data.</text>
</comment>
<dbReference type="EMBL" id="CAMKVN010019203">
    <property type="protein sequence ID" value="CAI2198665.1"/>
    <property type="molecule type" value="Genomic_DNA"/>
</dbReference>
<name>A0A9W4TAT2_9GLOM</name>
<evidence type="ECO:0000313" key="2">
    <source>
        <dbReference type="Proteomes" id="UP001153678"/>
    </source>
</evidence>
<dbReference type="Proteomes" id="UP001153678">
    <property type="component" value="Unassembled WGS sequence"/>
</dbReference>
<dbReference type="AlphaFoldDB" id="A0A9W4TAT2"/>
<evidence type="ECO:0000313" key="1">
    <source>
        <dbReference type="EMBL" id="CAI2198665.1"/>
    </source>
</evidence>
<dbReference type="OrthoDB" id="422540at2759"/>
<protein>
    <submittedName>
        <fullName evidence="1">9195_t:CDS:1</fullName>
    </submittedName>
</protein>
<accession>A0A9W4TAT2</accession>
<proteinExistence type="predicted"/>
<sequence length="51" mass="5947">MDYLTKWPEAKPLKQVKAIDVAKFLFKEIICSTTHQKSFFSLQDSVNTLEQ</sequence>
<organism evidence="1 2">
    <name type="scientific">Funneliformis geosporum</name>
    <dbReference type="NCBI Taxonomy" id="1117311"/>
    <lineage>
        <taxon>Eukaryota</taxon>
        <taxon>Fungi</taxon>
        <taxon>Fungi incertae sedis</taxon>
        <taxon>Mucoromycota</taxon>
        <taxon>Glomeromycotina</taxon>
        <taxon>Glomeromycetes</taxon>
        <taxon>Glomerales</taxon>
        <taxon>Glomeraceae</taxon>
        <taxon>Funneliformis</taxon>
    </lineage>
</organism>
<reference evidence="1" key="1">
    <citation type="submission" date="2022-08" db="EMBL/GenBank/DDBJ databases">
        <authorList>
            <person name="Kallberg Y."/>
            <person name="Tangrot J."/>
            <person name="Rosling A."/>
        </authorList>
    </citation>
    <scope>NUCLEOTIDE SEQUENCE</scope>
    <source>
        <strain evidence="1">Wild A</strain>
    </source>
</reference>
<gene>
    <name evidence="1" type="ORF">FWILDA_LOCUS18686</name>
</gene>